<comment type="caution">
    <text evidence="2">The sequence shown here is derived from an EMBL/GenBank/DDBJ whole genome shotgun (WGS) entry which is preliminary data.</text>
</comment>
<sequence length="217" mass="24374">MAENTIKMGEKLVKVAVLVLLIARGACSTNVAKFKISSPLEVTYENKITKSLVTRIACLSLCNEGCRFVEYSGSGPNTGVCDLYYLKDAMFDRLKKLQIASGYIKVYPNDKVFVGMTDLLNWNQSKLNCENAGWKLATAEESSLFDRTMTLMQNNDYWLRATKESGVWRWLSGVPMSPLPVENDPVQYAIKCLFIWNGGLDDGICTYMAMHVCEITF</sequence>
<dbReference type="Proteomes" id="UP000828390">
    <property type="component" value="Unassembled WGS sequence"/>
</dbReference>
<reference evidence="2" key="1">
    <citation type="journal article" date="2019" name="bioRxiv">
        <title>The Genome of the Zebra Mussel, Dreissena polymorpha: A Resource for Invasive Species Research.</title>
        <authorList>
            <person name="McCartney M.A."/>
            <person name="Auch B."/>
            <person name="Kono T."/>
            <person name="Mallez S."/>
            <person name="Zhang Y."/>
            <person name="Obille A."/>
            <person name="Becker A."/>
            <person name="Abrahante J.E."/>
            <person name="Garbe J."/>
            <person name="Badalamenti J.P."/>
            <person name="Herman A."/>
            <person name="Mangelson H."/>
            <person name="Liachko I."/>
            <person name="Sullivan S."/>
            <person name="Sone E.D."/>
            <person name="Koren S."/>
            <person name="Silverstein K.A.T."/>
            <person name="Beckman K.B."/>
            <person name="Gohl D.M."/>
        </authorList>
    </citation>
    <scope>NUCLEOTIDE SEQUENCE</scope>
    <source>
        <strain evidence="2">Duluth1</strain>
        <tissue evidence="2">Whole animal</tissue>
    </source>
</reference>
<dbReference type="InterPro" id="IPR016186">
    <property type="entry name" value="C-type_lectin-like/link_sf"/>
</dbReference>
<evidence type="ECO:0000313" key="2">
    <source>
        <dbReference type="EMBL" id="KAH3720236.1"/>
    </source>
</evidence>
<reference evidence="2" key="2">
    <citation type="submission" date="2020-11" db="EMBL/GenBank/DDBJ databases">
        <authorList>
            <person name="McCartney M.A."/>
            <person name="Auch B."/>
            <person name="Kono T."/>
            <person name="Mallez S."/>
            <person name="Becker A."/>
            <person name="Gohl D.M."/>
            <person name="Silverstein K.A.T."/>
            <person name="Koren S."/>
            <person name="Bechman K.B."/>
            <person name="Herman A."/>
            <person name="Abrahante J.E."/>
            <person name="Garbe J."/>
        </authorList>
    </citation>
    <scope>NUCLEOTIDE SEQUENCE</scope>
    <source>
        <strain evidence="2">Duluth1</strain>
        <tissue evidence="2">Whole animal</tissue>
    </source>
</reference>
<protein>
    <recommendedName>
        <fullName evidence="1">C-type lectin domain-containing protein</fullName>
    </recommendedName>
</protein>
<dbReference type="CDD" id="cd00037">
    <property type="entry name" value="CLECT"/>
    <property type="match status" value="1"/>
</dbReference>
<dbReference type="Pfam" id="PF00059">
    <property type="entry name" value="Lectin_C"/>
    <property type="match status" value="1"/>
</dbReference>
<name>A0A9D4C9Y0_DREPO</name>
<organism evidence="2 3">
    <name type="scientific">Dreissena polymorpha</name>
    <name type="common">Zebra mussel</name>
    <name type="synonym">Mytilus polymorpha</name>
    <dbReference type="NCBI Taxonomy" id="45954"/>
    <lineage>
        <taxon>Eukaryota</taxon>
        <taxon>Metazoa</taxon>
        <taxon>Spiralia</taxon>
        <taxon>Lophotrochozoa</taxon>
        <taxon>Mollusca</taxon>
        <taxon>Bivalvia</taxon>
        <taxon>Autobranchia</taxon>
        <taxon>Heteroconchia</taxon>
        <taxon>Euheterodonta</taxon>
        <taxon>Imparidentia</taxon>
        <taxon>Neoheterodontei</taxon>
        <taxon>Myida</taxon>
        <taxon>Dreissenoidea</taxon>
        <taxon>Dreissenidae</taxon>
        <taxon>Dreissena</taxon>
    </lineage>
</organism>
<dbReference type="EMBL" id="JAIWYP010000013">
    <property type="protein sequence ID" value="KAH3720236.1"/>
    <property type="molecule type" value="Genomic_DNA"/>
</dbReference>
<evidence type="ECO:0000313" key="3">
    <source>
        <dbReference type="Proteomes" id="UP000828390"/>
    </source>
</evidence>
<dbReference type="InterPro" id="IPR016187">
    <property type="entry name" value="CTDL_fold"/>
</dbReference>
<dbReference type="AlphaFoldDB" id="A0A9D4C9Y0"/>
<proteinExistence type="predicted"/>
<dbReference type="PROSITE" id="PS50041">
    <property type="entry name" value="C_TYPE_LECTIN_2"/>
    <property type="match status" value="1"/>
</dbReference>
<accession>A0A9D4C9Y0</accession>
<feature type="domain" description="C-type lectin" evidence="1">
    <location>
        <begin position="121"/>
        <end position="214"/>
    </location>
</feature>
<dbReference type="Gene3D" id="3.10.100.10">
    <property type="entry name" value="Mannose-Binding Protein A, subunit A"/>
    <property type="match status" value="1"/>
</dbReference>
<evidence type="ECO:0000259" key="1">
    <source>
        <dbReference type="PROSITE" id="PS50041"/>
    </source>
</evidence>
<gene>
    <name evidence="2" type="ORF">DPMN_063133</name>
</gene>
<dbReference type="InterPro" id="IPR001304">
    <property type="entry name" value="C-type_lectin-like"/>
</dbReference>
<keyword evidence="3" id="KW-1185">Reference proteome</keyword>
<dbReference type="SUPFAM" id="SSF56436">
    <property type="entry name" value="C-type lectin-like"/>
    <property type="match status" value="1"/>
</dbReference>